<reference evidence="1 2" key="1">
    <citation type="submission" date="2019-03" db="EMBL/GenBank/DDBJ databases">
        <title>Genomic Encyclopedia of Type Strains, Phase IV (KMG-IV): sequencing the most valuable type-strain genomes for metagenomic binning, comparative biology and taxonomic classification.</title>
        <authorList>
            <person name="Goeker M."/>
        </authorList>
    </citation>
    <scope>NUCLEOTIDE SEQUENCE [LARGE SCALE GENOMIC DNA]</scope>
    <source>
        <strain evidence="1 2">DSM 100059</strain>
    </source>
</reference>
<evidence type="ECO:0000313" key="2">
    <source>
        <dbReference type="Proteomes" id="UP000294498"/>
    </source>
</evidence>
<dbReference type="AlphaFoldDB" id="A0A4R8DQR3"/>
<dbReference type="EMBL" id="SODV01000001">
    <property type="protein sequence ID" value="TDX00492.1"/>
    <property type="molecule type" value="Genomic_DNA"/>
</dbReference>
<keyword evidence="2" id="KW-1185">Reference proteome</keyword>
<protein>
    <submittedName>
        <fullName evidence="1">Uncharacterized protein</fullName>
    </submittedName>
</protein>
<gene>
    <name evidence="1" type="ORF">EDB95_1517</name>
</gene>
<proteinExistence type="predicted"/>
<evidence type="ECO:0000313" key="1">
    <source>
        <dbReference type="EMBL" id="TDX00492.1"/>
    </source>
</evidence>
<accession>A0A4R8DQR3</accession>
<name>A0A4R8DQR3_9BACT</name>
<dbReference type="RefSeq" id="WP_133992209.1">
    <property type="nucleotide sequence ID" value="NZ_SODV01000001.1"/>
</dbReference>
<comment type="caution">
    <text evidence="1">The sequence shown here is derived from an EMBL/GenBank/DDBJ whole genome shotgun (WGS) entry which is preliminary data.</text>
</comment>
<dbReference type="Proteomes" id="UP000294498">
    <property type="component" value="Unassembled WGS sequence"/>
</dbReference>
<sequence length="70" mass="7617">MINETQPKLKLELKSKTIVTLSNKQLKKVWGGVTPEKATQDPNDTACATYDSCDACITTPIETGCLTINC</sequence>
<organism evidence="1 2">
    <name type="scientific">Dinghuibacter silviterrae</name>
    <dbReference type="NCBI Taxonomy" id="1539049"/>
    <lineage>
        <taxon>Bacteria</taxon>
        <taxon>Pseudomonadati</taxon>
        <taxon>Bacteroidota</taxon>
        <taxon>Chitinophagia</taxon>
        <taxon>Chitinophagales</taxon>
        <taxon>Chitinophagaceae</taxon>
        <taxon>Dinghuibacter</taxon>
    </lineage>
</organism>